<dbReference type="EMBL" id="JAJA02000002">
    <property type="protein sequence ID" value="KWS02352.1"/>
    <property type="molecule type" value="Genomic_DNA"/>
</dbReference>
<dbReference type="CDD" id="cd06173">
    <property type="entry name" value="MFS_MefA_like"/>
    <property type="match status" value="1"/>
</dbReference>
<evidence type="ECO:0000313" key="7">
    <source>
        <dbReference type="EMBL" id="KWS02352.1"/>
    </source>
</evidence>
<gene>
    <name evidence="7" type="ORF">AZ78_5019</name>
</gene>
<reference evidence="7 8" key="1">
    <citation type="journal article" date="2014" name="Genome Announc.">
        <title>Draft Genome Sequence of Lysobacter capsici AZ78, a Bacterium Antagonistic to Plant-Pathogenic Oomycetes.</title>
        <authorList>
            <person name="Puopolo G."/>
            <person name="Sonego P."/>
            <person name="Engelen K."/>
            <person name="Pertot I."/>
        </authorList>
    </citation>
    <scope>NUCLEOTIDE SEQUENCE [LARGE SCALE GENOMIC DNA]</scope>
    <source>
        <strain evidence="7 8">AZ78</strain>
    </source>
</reference>
<dbReference type="OrthoDB" id="6021810at2"/>
<dbReference type="PANTHER" id="PTHR23513:SF6">
    <property type="entry name" value="MAJOR FACILITATOR SUPERFAMILY ASSOCIATED DOMAIN-CONTAINING PROTEIN"/>
    <property type="match status" value="1"/>
</dbReference>
<keyword evidence="3 6" id="KW-0812">Transmembrane</keyword>
<dbReference type="GO" id="GO:0022857">
    <property type="term" value="F:transmembrane transporter activity"/>
    <property type="evidence" value="ECO:0007669"/>
    <property type="project" value="InterPro"/>
</dbReference>
<feature type="transmembrane region" description="Helical" evidence="6">
    <location>
        <begin position="331"/>
        <end position="350"/>
    </location>
</feature>
<dbReference type="Pfam" id="PF07690">
    <property type="entry name" value="MFS_1"/>
    <property type="match status" value="1"/>
</dbReference>
<feature type="transmembrane region" description="Helical" evidence="6">
    <location>
        <begin position="307"/>
        <end position="325"/>
    </location>
</feature>
<dbReference type="RefSeq" id="WP_036102654.1">
    <property type="nucleotide sequence ID" value="NZ_JAJA02000002.1"/>
</dbReference>
<evidence type="ECO:0000256" key="5">
    <source>
        <dbReference type="ARBA" id="ARBA00023136"/>
    </source>
</evidence>
<feature type="transmembrane region" description="Helical" evidence="6">
    <location>
        <begin position="248"/>
        <end position="267"/>
    </location>
</feature>
<feature type="transmembrane region" description="Helical" evidence="6">
    <location>
        <begin position="402"/>
        <end position="420"/>
    </location>
</feature>
<dbReference type="GO" id="GO:0005886">
    <property type="term" value="C:plasma membrane"/>
    <property type="evidence" value="ECO:0007669"/>
    <property type="project" value="UniProtKB-SubCell"/>
</dbReference>
<dbReference type="Proteomes" id="UP000023435">
    <property type="component" value="Unassembled WGS sequence"/>
</dbReference>
<dbReference type="AlphaFoldDB" id="A0A108U4E2"/>
<feature type="transmembrane region" description="Helical" evidence="6">
    <location>
        <begin position="194"/>
        <end position="216"/>
    </location>
</feature>
<dbReference type="InterPro" id="IPR011701">
    <property type="entry name" value="MFS"/>
</dbReference>
<comment type="subcellular location">
    <subcellularLocation>
        <location evidence="1">Cell membrane</location>
        <topology evidence="1">Multi-pass membrane protein</topology>
    </subcellularLocation>
</comment>
<dbReference type="InterPro" id="IPR036259">
    <property type="entry name" value="MFS_trans_sf"/>
</dbReference>
<feature type="transmembrane region" description="Helical" evidence="6">
    <location>
        <begin position="128"/>
        <end position="147"/>
    </location>
</feature>
<dbReference type="PANTHER" id="PTHR23513">
    <property type="entry name" value="INTEGRAL MEMBRANE EFFLUX PROTEIN-RELATED"/>
    <property type="match status" value="1"/>
</dbReference>
<evidence type="ECO:0000256" key="3">
    <source>
        <dbReference type="ARBA" id="ARBA00022692"/>
    </source>
</evidence>
<feature type="transmembrane region" description="Helical" evidence="6">
    <location>
        <begin position="66"/>
        <end position="88"/>
    </location>
</feature>
<evidence type="ECO:0000256" key="2">
    <source>
        <dbReference type="ARBA" id="ARBA00022475"/>
    </source>
</evidence>
<sequence>MPVSATVLSRSRTVVANRLHTLLRIGRIGLRDRRFGWLLLDNLITTFGASFTLIALPFLVMRLTGSALDLGLTAAIEALPSALLLFFFRGALDRADPARVLWWCRALYVAINAALAITTWFGWISIELIYLLALISGLVWAVAYPAGRAAFGLYIRKGLLAAGNAVFAVASSLATMALPVLAGSLILASSGDHGLALAFAIDTASVAVSLLLIAAVRRRGPVRRRERSAETVAIDSDAVAATQIPRSYYLYLLISTVLVFGPVQILLPVLLVERQDPRYFLIYAGQFVGIAVAAGLASTVGAAMHGVLRKILACWSLAALAYGLLAWNANLAATLLAFCLLAGASNFYGIQSLSWLQRNADASRMGREMTWFSAATMGAMPLATLIAGWLIEREGRMHAAKWLAVLIVAAALAGAIHLWLRRYRTDQRTAQADGLRGPMPSSMTIDD</sequence>
<evidence type="ECO:0000256" key="6">
    <source>
        <dbReference type="SAM" id="Phobius"/>
    </source>
</evidence>
<protein>
    <submittedName>
        <fullName evidence="7">Transporter, putative</fullName>
    </submittedName>
</protein>
<feature type="transmembrane region" description="Helical" evidence="6">
    <location>
        <begin position="100"/>
        <end position="122"/>
    </location>
</feature>
<dbReference type="SUPFAM" id="SSF103473">
    <property type="entry name" value="MFS general substrate transporter"/>
    <property type="match status" value="1"/>
</dbReference>
<comment type="caution">
    <text evidence="7">The sequence shown here is derived from an EMBL/GenBank/DDBJ whole genome shotgun (WGS) entry which is preliminary data.</text>
</comment>
<proteinExistence type="predicted"/>
<keyword evidence="4 6" id="KW-1133">Transmembrane helix</keyword>
<dbReference type="Gene3D" id="1.20.1250.20">
    <property type="entry name" value="MFS general substrate transporter like domains"/>
    <property type="match status" value="1"/>
</dbReference>
<keyword evidence="5 6" id="KW-0472">Membrane</keyword>
<feature type="transmembrane region" description="Helical" evidence="6">
    <location>
        <begin position="159"/>
        <end position="188"/>
    </location>
</feature>
<evidence type="ECO:0000256" key="1">
    <source>
        <dbReference type="ARBA" id="ARBA00004651"/>
    </source>
</evidence>
<feature type="transmembrane region" description="Helical" evidence="6">
    <location>
        <begin position="371"/>
        <end position="390"/>
    </location>
</feature>
<evidence type="ECO:0000256" key="4">
    <source>
        <dbReference type="ARBA" id="ARBA00022989"/>
    </source>
</evidence>
<name>A0A108U4E2_9GAMM</name>
<accession>A0A108U4E2</accession>
<feature type="transmembrane region" description="Helical" evidence="6">
    <location>
        <begin position="37"/>
        <end position="60"/>
    </location>
</feature>
<feature type="transmembrane region" description="Helical" evidence="6">
    <location>
        <begin position="279"/>
        <end position="300"/>
    </location>
</feature>
<keyword evidence="8" id="KW-1185">Reference proteome</keyword>
<organism evidence="7 8">
    <name type="scientific">Lysobacter capsici AZ78</name>
    <dbReference type="NCBI Taxonomy" id="1444315"/>
    <lineage>
        <taxon>Bacteria</taxon>
        <taxon>Pseudomonadati</taxon>
        <taxon>Pseudomonadota</taxon>
        <taxon>Gammaproteobacteria</taxon>
        <taxon>Lysobacterales</taxon>
        <taxon>Lysobacteraceae</taxon>
        <taxon>Lysobacter</taxon>
    </lineage>
</organism>
<keyword evidence="2" id="KW-1003">Cell membrane</keyword>
<evidence type="ECO:0000313" key="8">
    <source>
        <dbReference type="Proteomes" id="UP000023435"/>
    </source>
</evidence>